<accession>A0ABQ7JNH8</accession>
<keyword evidence="2" id="KW-0285">Flavoprotein</keyword>
<dbReference type="PANTHER" id="PTHR47356:SF2">
    <property type="entry name" value="FAD-BINDING DOMAIN-CONTAINING PROTEIN-RELATED"/>
    <property type="match status" value="1"/>
</dbReference>
<feature type="domain" description="FAD-binding" evidence="6">
    <location>
        <begin position="112"/>
        <end position="317"/>
    </location>
</feature>
<evidence type="ECO:0000313" key="7">
    <source>
        <dbReference type="EMBL" id="KAG0282213.1"/>
    </source>
</evidence>
<keyword evidence="4" id="KW-0560">Oxidoreductase</keyword>
<dbReference type="InterPro" id="IPR036188">
    <property type="entry name" value="FAD/NAD-bd_sf"/>
</dbReference>
<dbReference type="Pfam" id="PF01494">
    <property type="entry name" value="FAD_binding_3"/>
    <property type="match status" value="1"/>
</dbReference>
<dbReference type="InterPro" id="IPR050562">
    <property type="entry name" value="FAD_mOase_fung"/>
</dbReference>
<evidence type="ECO:0000256" key="2">
    <source>
        <dbReference type="ARBA" id="ARBA00022630"/>
    </source>
</evidence>
<keyword evidence="5" id="KW-0472">Membrane</keyword>
<dbReference type="PANTHER" id="PTHR47356">
    <property type="entry name" value="FAD-DEPENDENT MONOOXYGENASE ASQG-RELATED"/>
    <property type="match status" value="1"/>
</dbReference>
<reference evidence="7 8" key="1">
    <citation type="journal article" date="2020" name="Fungal Divers.">
        <title>Resolving the Mortierellaceae phylogeny through synthesis of multi-gene phylogenetics and phylogenomics.</title>
        <authorList>
            <person name="Vandepol N."/>
            <person name="Liber J."/>
            <person name="Desiro A."/>
            <person name="Na H."/>
            <person name="Kennedy M."/>
            <person name="Barry K."/>
            <person name="Grigoriev I.V."/>
            <person name="Miller A.N."/>
            <person name="O'Donnell K."/>
            <person name="Stajich J.E."/>
            <person name="Bonito G."/>
        </authorList>
    </citation>
    <scope>NUCLEOTIDE SEQUENCE [LARGE SCALE GENOMIC DNA]</scope>
    <source>
        <strain evidence="7 8">AD045</strain>
    </source>
</reference>
<dbReference type="EMBL" id="JAAAIM010001105">
    <property type="protein sequence ID" value="KAG0282213.1"/>
    <property type="molecule type" value="Genomic_DNA"/>
</dbReference>
<gene>
    <name evidence="7" type="ORF">BGZ96_000736</name>
</gene>
<evidence type="ECO:0000256" key="1">
    <source>
        <dbReference type="ARBA" id="ARBA00007992"/>
    </source>
</evidence>
<sequence length="443" mass="49007">MEINPAVTFKHDRTLMHAKRPKVLIVGAGLGGLTLGAILQKTDIPYEIFERAPKVKPLGSDTIQLGNENRELQFTIKSYFEDSTAKFGAETRLLARPDLYDLFLKQVPKENIHFGKKILTTKQGGNGILIRCSDGTDEGDILVGADGAHSSVRQNLYLELKKFNKLPPADDVPLPFSVVCMVGNTRPLTVEEAPLVASEKCEVVRIVGDNRPYAVESSKLHDSFRNSEWGPEAAETMCEQVRDFPIIVGGDKKLTIGDLIDWIPKESISKVMLEEKVFKTWYGCRTVLIGDACHKFNPSGGAGAVNAMHDAVVLANYINALPFHPILSEIENAFELYRSDRIEWAEKAYTSSQTIQSFVAKVLRSNQSESGSGRQTDDQPVFVIKNMPEFMKRKIAEQMYTCRPQVAFLPLDKTAALVPAAHQPSLSAKAPVEDNDSKSVCVV</sequence>
<dbReference type="PRINTS" id="PR00420">
    <property type="entry name" value="RNGMNOXGNASE"/>
</dbReference>
<feature type="transmembrane region" description="Helical" evidence="5">
    <location>
        <begin position="21"/>
        <end position="39"/>
    </location>
</feature>
<evidence type="ECO:0000256" key="4">
    <source>
        <dbReference type="ARBA" id="ARBA00023002"/>
    </source>
</evidence>
<keyword evidence="5" id="KW-0812">Transmembrane</keyword>
<keyword evidence="3" id="KW-0274">FAD</keyword>
<comment type="similarity">
    <text evidence="1">Belongs to the paxM FAD-dependent monooxygenase family.</text>
</comment>
<keyword evidence="5" id="KW-1133">Transmembrane helix</keyword>
<comment type="caution">
    <text evidence="7">The sequence shown here is derived from an EMBL/GenBank/DDBJ whole genome shotgun (WGS) entry which is preliminary data.</text>
</comment>
<evidence type="ECO:0000259" key="6">
    <source>
        <dbReference type="Pfam" id="PF01494"/>
    </source>
</evidence>
<dbReference type="InterPro" id="IPR002938">
    <property type="entry name" value="FAD-bd"/>
</dbReference>
<name>A0ABQ7JNH8_9FUNG</name>
<evidence type="ECO:0000256" key="3">
    <source>
        <dbReference type="ARBA" id="ARBA00022827"/>
    </source>
</evidence>
<dbReference type="Proteomes" id="UP001194696">
    <property type="component" value="Unassembled WGS sequence"/>
</dbReference>
<dbReference type="Gene3D" id="3.50.50.60">
    <property type="entry name" value="FAD/NAD(P)-binding domain"/>
    <property type="match status" value="1"/>
</dbReference>
<proteinExistence type="inferred from homology"/>
<keyword evidence="8" id="KW-1185">Reference proteome</keyword>
<organism evidence="7 8">
    <name type="scientific">Linnemannia gamsii</name>
    <dbReference type="NCBI Taxonomy" id="64522"/>
    <lineage>
        <taxon>Eukaryota</taxon>
        <taxon>Fungi</taxon>
        <taxon>Fungi incertae sedis</taxon>
        <taxon>Mucoromycota</taxon>
        <taxon>Mortierellomycotina</taxon>
        <taxon>Mortierellomycetes</taxon>
        <taxon>Mortierellales</taxon>
        <taxon>Mortierellaceae</taxon>
        <taxon>Linnemannia</taxon>
    </lineage>
</organism>
<dbReference type="SUPFAM" id="SSF51905">
    <property type="entry name" value="FAD/NAD(P)-binding domain"/>
    <property type="match status" value="1"/>
</dbReference>
<protein>
    <recommendedName>
        <fullName evidence="6">FAD-binding domain-containing protein</fullName>
    </recommendedName>
</protein>
<evidence type="ECO:0000313" key="8">
    <source>
        <dbReference type="Proteomes" id="UP001194696"/>
    </source>
</evidence>
<evidence type="ECO:0000256" key="5">
    <source>
        <dbReference type="SAM" id="Phobius"/>
    </source>
</evidence>